<dbReference type="Proteomes" id="UP000824145">
    <property type="component" value="Unassembled WGS sequence"/>
</dbReference>
<evidence type="ECO:0000313" key="1">
    <source>
        <dbReference type="EMBL" id="HIU62988.1"/>
    </source>
</evidence>
<accession>A0A9D1MMV9</accession>
<reference evidence="1" key="1">
    <citation type="submission" date="2020-10" db="EMBL/GenBank/DDBJ databases">
        <authorList>
            <person name="Gilroy R."/>
        </authorList>
    </citation>
    <scope>NUCLEOTIDE SEQUENCE</scope>
    <source>
        <strain evidence="1">9366</strain>
    </source>
</reference>
<evidence type="ECO:0000313" key="2">
    <source>
        <dbReference type="Proteomes" id="UP000824145"/>
    </source>
</evidence>
<organism evidence="1 2">
    <name type="scientific">Candidatus Caccalectryoclostridium excrementigallinarum</name>
    <dbReference type="NCBI Taxonomy" id="2840710"/>
    <lineage>
        <taxon>Bacteria</taxon>
        <taxon>Bacillati</taxon>
        <taxon>Bacillota</taxon>
        <taxon>Clostridia</taxon>
        <taxon>Christensenellales</taxon>
        <taxon>Christensenellaceae</taxon>
        <taxon>Christensenellaceae incertae sedis</taxon>
        <taxon>Candidatus Caccalectryoclostridium</taxon>
    </lineage>
</organism>
<gene>
    <name evidence="1" type="ORF">IAB07_04415</name>
</gene>
<comment type="caution">
    <text evidence="1">The sequence shown here is derived from an EMBL/GenBank/DDBJ whole genome shotgun (WGS) entry which is preliminary data.</text>
</comment>
<proteinExistence type="predicted"/>
<dbReference type="EMBL" id="DVNJ01000024">
    <property type="protein sequence ID" value="HIU62988.1"/>
    <property type="molecule type" value="Genomic_DNA"/>
</dbReference>
<reference evidence="1" key="2">
    <citation type="journal article" date="2021" name="PeerJ">
        <title>Extensive microbial diversity within the chicken gut microbiome revealed by metagenomics and culture.</title>
        <authorList>
            <person name="Gilroy R."/>
            <person name="Ravi A."/>
            <person name="Getino M."/>
            <person name="Pursley I."/>
            <person name="Horton D.L."/>
            <person name="Alikhan N.F."/>
            <person name="Baker D."/>
            <person name="Gharbi K."/>
            <person name="Hall N."/>
            <person name="Watson M."/>
            <person name="Adriaenssens E.M."/>
            <person name="Foster-Nyarko E."/>
            <person name="Jarju S."/>
            <person name="Secka A."/>
            <person name="Antonio M."/>
            <person name="Oren A."/>
            <person name="Chaudhuri R.R."/>
            <person name="La Ragione R."/>
            <person name="Hildebrand F."/>
            <person name="Pallen M.J."/>
        </authorList>
    </citation>
    <scope>NUCLEOTIDE SEQUENCE</scope>
    <source>
        <strain evidence="1">9366</strain>
    </source>
</reference>
<name>A0A9D1MMV9_9FIRM</name>
<sequence>MKGYPAPEGRFSLDDRLGELMAVPEGREIVKRVLCEAERRLSAQGKRMPKVSGVMLKMASGTRLSRIVERFAYSVPEEEIFKLNEELNKIEKPRKK</sequence>
<dbReference type="AlphaFoldDB" id="A0A9D1MMV9"/>
<protein>
    <submittedName>
        <fullName evidence="1">Uncharacterized protein</fullName>
    </submittedName>
</protein>